<dbReference type="GO" id="GO:0043190">
    <property type="term" value="C:ATP-binding cassette (ABC) transporter complex"/>
    <property type="evidence" value="ECO:0007669"/>
    <property type="project" value="TreeGrafter"/>
</dbReference>
<evidence type="ECO:0000256" key="4">
    <source>
        <dbReference type="ARBA" id="ARBA00022475"/>
    </source>
</evidence>
<dbReference type="PANTHER" id="PTHR43553">
    <property type="entry name" value="HEAVY METAL TRANSPORTER"/>
    <property type="match status" value="1"/>
</dbReference>
<evidence type="ECO:0000256" key="7">
    <source>
        <dbReference type="ARBA" id="ARBA00022840"/>
    </source>
</evidence>
<reference evidence="12" key="1">
    <citation type="submission" date="2024-06" db="EMBL/GenBank/DDBJ databases">
        <authorList>
            <person name="Fan A."/>
            <person name="Zhang F.Y."/>
            <person name="Zhang L."/>
        </authorList>
    </citation>
    <scope>NUCLEOTIDE SEQUENCE</scope>
    <source>
        <strain evidence="12">Y61</strain>
    </source>
</reference>
<evidence type="ECO:0000256" key="5">
    <source>
        <dbReference type="ARBA" id="ARBA00022737"/>
    </source>
</evidence>
<dbReference type="InterPro" id="IPR050095">
    <property type="entry name" value="ECF_ABC_transporter_ATP-bd"/>
</dbReference>
<evidence type="ECO:0000256" key="6">
    <source>
        <dbReference type="ARBA" id="ARBA00022741"/>
    </source>
</evidence>
<dbReference type="AlphaFoldDB" id="A0AAU8IGH6"/>
<evidence type="ECO:0000256" key="3">
    <source>
        <dbReference type="ARBA" id="ARBA00022448"/>
    </source>
</evidence>
<dbReference type="CDD" id="cd03225">
    <property type="entry name" value="ABC_cobalt_CbiO_domain1"/>
    <property type="match status" value="1"/>
</dbReference>
<keyword evidence="3" id="KW-0813">Transport</keyword>
<comment type="subcellular location">
    <subcellularLocation>
        <location evidence="1">Cell membrane</location>
        <topology evidence="1">Peripheral membrane protein</topology>
    </subcellularLocation>
</comment>
<keyword evidence="5" id="KW-0677">Repeat</keyword>
<dbReference type="PROSITE" id="PS50893">
    <property type="entry name" value="ABC_TRANSPORTER_2"/>
    <property type="match status" value="2"/>
</dbReference>
<dbReference type="InterPro" id="IPR015856">
    <property type="entry name" value="ABC_transpr_CbiO/EcfA_su"/>
</dbReference>
<evidence type="ECO:0000256" key="8">
    <source>
        <dbReference type="ARBA" id="ARBA00022967"/>
    </source>
</evidence>
<comment type="function">
    <text evidence="10">Probably part of an ABC transporter complex. Responsible for energy coupling to the transport system.</text>
</comment>
<keyword evidence="8" id="KW-1278">Translocase</keyword>
<dbReference type="SMART" id="SM00382">
    <property type="entry name" value="AAA"/>
    <property type="match status" value="2"/>
</dbReference>
<evidence type="ECO:0000256" key="1">
    <source>
        <dbReference type="ARBA" id="ARBA00004202"/>
    </source>
</evidence>
<feature type="domain" description="ABC transporter" evidence="11">
    <location>
        <begin position="2"/>
        <end position="241"/>
    </location>
</feature>
<accession>A0AAU8IGH6</accession>
<name>A0AAU8IGH6_9BACL</name>
<dbReference type="InterPro" id="IPR027417">
    <property type="entry name" value="P-loop_NTPase"/>
</dbReference>
<evidence type="ECO:0000256" key="10">
    <source>
        <dbReference type="ARBA" id="ARBA00025157"/>
    </source>
</evidence>
<dbReference type="InterPro" id="IPR003439">
    <property type="entry name" value="ABC_transporter-like_ATP-bd"/>
</dbReference>
<dbReference type="RefSeq" id="WP_353948598.1">
    <property type="nucleotide sequence ID" value="NZ_CP159510.1"/>
</dbReference>
<evidence type="ECO:0000259" key="11">
    <source>
        <dbReference type="PROSITE" id="PS50893"/>
    </source>
</evidence>
<keyword evidence="6" id="KW-0547">Nucleotide-binding</keyword>
<protein>
    <submittedName>
        <fullName evidence="12">ABC transporter ATP-binding protein</fullName>
    </submittedName>
</protein>
<dbReference type="SUPFAM" id="SSF52540">
    <property type="entry name" value="P-loop containing nucleoside triphosphate hydrolases"/>
    <property type="match status" value="2"/>
</dbReference>
<dbReference type="GO" id="GO:0042626">
    <property type="term" value="F:ATPase-coupled transmembrane transporter activity"/>
    <property type="evidence" value="ECO:0007669"/>
    <property type="project" value="TreeGrafter"/>
</dbReference>
<dbReference type="Pfam" id="PF00005">
    <property type="entry name" value="ABC_tran"/>
    <property type="match status" value="2"/>
</dbReference>
<dbReference type="PANTHER" id="PTHR43553:SF23">
    <property type="entry name" value="ABC TRANSPORTER ATP-BINDING COMPONENT"/>
    <property type="match status" value="1"/>
</dbReference>
<gene>
    <name evidence="12" type="ORF">ABNN70_02105</name>
</gene>
<dbReference type="GO" id="GO:0005524">
    <property type="term" value="F:ATP binding"/>
    <property type="evidence" value="ECO:0007669"/>
    <property type="project" value="UniProtKB-KW"/>
</dbReference>
<keyword evidence="4" id="KW-1003">Cell membrane</keyword>
<evidence type="ECO:0000313" key="12">
    <source>
        <dbReference type="EMBL" id="XCJ17344.1"/>
    </source>
</evidence>
<dbReference type="InterPro" id="IPR003593">
    <property type="entry name" value="AAA+_ATPase"/>
</dbReference>
<evidence type="ECO:0000256" key="2">
    <source>
        <dbReference type="ARBA" id="ARBA00005417"/>
    </source>
</evidence>
<proteinExistence type="inferred from homology"/>
<keyword evidence="7 12" id="KW-0067">ATP-binding</keyword>
<dbReference type="Gene3D" id="3.40.50.300">
    <property type="entry name" value="P-loop containing nucleotide triphosphate hydrolases"/>
    <property type="match status" value="2"/>
</dbReference>
<sequence>MIYFDHVQFTYPNSDTASLSNLSLNVRKGECIVVTGRSGCGKTTMTRLINGLATHFYGGRLYGTLCLNGELQARIPFWAIGRRAGSILQDPSSQFFAEKVRDELAFGCENYGLPRNEMIRRIAAAAEKTGIDDLLDQSLFQLSSGLQQRVAIASIRAIDPDIYVFDEPSANLDTGSIDRLAELMLELKREGKTLFIAEHRLYYLRSLADRFLYMEDGQLIRQMSVSEISGFSQSDIRRLGLRSLRLPDIKYRLTPHKEKKSGHPALDIRDLNFSFKKTPVLSHINLTAGRGDIIAVTGPNGAGKTTLAKAICGLIKEKSGTVLFDGHRERRRARKRKAFFVMQHPDSQLFSESVLDELNLNAASSRQAEKLLSAYHLLPFSKKHPSTLSGGQKQRLTLAVAEAVNPEILLLDEPTSGLDGQNMRLIAGRLRMMASSGKTIIVITHDLEFISIACTRVIRLENGKKVRDDELSPPNL</sequence>
<dbReference type="EMBL" id="CP159510">
    <property type="protein sequence ID" value="XCJ17344.1"/>
    <property type="molecule type" value="Genomic_DNA"/>
</dbReference>
<feature type="domain" description="ABC transporter" evidence="11">
    <location>
        <begin position="266"/>
        <end position="476"/>
    </location>
</feature>
<keyword evidence="9" id="KW-0472">Membrane</keyword>
<dbReference type="GO" id="GO:0016887">
    <property type="term" value="F:ATP hydrolysis activity"/>
    <property type="evidence" value="ECO:0007669"/>
    <property type="project" value="InterPro"/>
</dbReference>
<evidence type="ECO:0000256" key="9">
    <source>
        <dbReference type="ARBA" id="ARBA00023136"/>
    </source>
</evidence>
<comment type="similarity">
    <text evidence="2">Belongs to the ABC transporter superfamily.</text>
</comment>
<organism evidence="12">
    <name type="scientific">Sporolactobacillus sp. Y61</name>
    <dbReference type="NCBI Taxonomy" id="3160863"/>
    <lineage>
        <taxon>Bacteria</taxon>
        <taxon>Bacillati</taxon>
        <taxon>Bacillota</taxon>
        <taxon>Bacilli</taxon>
        <taxon>Bacillales</taxon>
        <taxon>Sporolactobacillaceae</taxon>
        <taxon>Sporolactobacillus</taxon>
    </lineage>
</organism>